<feature type="region of interest" description="Disordered" evidence="1">
    <location>
        <begin position="13"/>
        <end position="39"/>
    </location>
</feature>
<protein>
    <submittedName>
        <fullName evidence="2">Uncharacterized protein</fullName>
    </submittedName>
</protein>
<dbReference type="OrthoDB" id="6646513at2759"/>
<proteinExistence type="predicted"/>
<evidence type="ECO:0000313" key="2">
    <source>
        <dbReference type="EMBL" id="RZF35419.1"/>
    </source>
</evidence>
<dbReference type="InParanoid" id="A0A482WP95"/>
<accession>A0A482WP95</accession>
<dbReference type="AlphaFoldDB" id="A0A482WP95"/>
<sequence>MYIEVVNTEQPIEKFCPPSANEPPERESFGRRSSTEKKRCSFQLPGIVCDLPDEECEDTQENSSSMNNNDNDCSQEMSLLQQELMNANTQEEYEDDKWDYDVSGKRGTYKTIEYRKNPTTVTNLREKIQQYVRNRPDQIKPAPDKLTPFSDPIFTQCFEPEGAFKHLPANLYYNNSLPQGASQGLPLIPRQLGSQDSWSHTQNPIQEHGAIKFNLVWKATYQKKQPDENNMEQVEFQNVAFKTPNYSLFQHAEHLHIVAHACKLCWRKKPNLKENSSEMVSPDNWMALTIRISEHTPPAGIFIHQAATQVIAARLAVINPRMKTSSVLSGLCWPKHVQGPHYRANQ</sequence>
<organism evidence="2 3">
    <name type="scientific">Laodelphax striatellus</name>
    <name type="common">Small brown planthopper</name>
    <name type="synonym">Delphax striatella</name>
    <dbReference type="NCBI Taxonomy" id="195883"/>
    <lineage>
        <taxon>Eukaryota</taxon>
        <taxon>Metazoa</taxon>
        <taxon>Ecdysozoa</taxon>
        <taxon>Arthropoda</taxon>
        <taxon>Hexapoda</taxon>
        <taxon>Insecta</taxon>
        <taxon>Pterygota</taxon>
        <taxon>Neoptera</taxon>
        <taxon>Paraneoptera</taxon>
        <taxon>Hemiptera</taxon>
        <taxon>Auchenorrhyncha</taxon>
        <taxon>Fulgoroidea</taxon>
        <taxon>Delphacidae</taxon>
        <taxon>Criomorphinae</taxon>
        <taxon>Laodelphax</taxon>
    </lineage>
</organism>
<reference evidence="2 3" key="1">
    <citation type="journal article" date="2017" name="Gigascience">
        <title>Genome sequence of the small brown planthopper, Laodelphax striatellus.</title>
        <authorList>
            <person name="Zhu J."/>
            <person name="Jiang F."/>
            <person name="Wang X."/>
            <person name="Yang P."/>
            <person name="Bao Y."/>
            <person name="Zhao W."/>
            <person name="Wang W."/>
            <person name="Lu H."/>
            <person name="Wang Q."/>
            <person name="Cui N."/>
            <person name="Li J."/>
            <person name="Chen X."/>
            <person name="Luo L."/>
            <person name="Yu J."/>
            <person name="Kang L."/>
            <person name="Cui F."/>
        </authorList>
    </citation>
    <scope>NUCLEOTIDE SEQUENCE [LARGE SCALE GENOMIC DNA]</scope>
    <source>
        <strain evidence="2">Lst14</strain>
    </source>
</reference>
<dbReference type="EMBL" id="QKKF02028332">
    <property type="protein sequence ID" value="RZF35419.1"/>
    <property type="molecule type" value="Genomic_DNA"/>
</dbReference>
<evidence type="ECO:0000313" key="3">
    <source>
        <dbReference type="Proteomes" id="UP000291343"/>
    </source>
</evidence>
<comment type="caution">
    <text evidence="2">The sequence shown here is derived from an EMBL/GenBank/DDBJ whole genome shotgun (WGS) entry which is preliminary data.</text>
</comment>
<dbReference type="Proteomes" id="UP000291343">
    <property type="component" value="Unassembled WGS sequence"/>
</dbReference>
<gene>
    <name evidence="2" type="ORF">LSTR_LSTR006963</name>
</gene>
<evidence type="ECO:0000256" key="1">
    <source>
        <dbReference type="SAM" id="MobiDB-lite"/>
    </source>
</evidence>
<keyword evidence="3" id="KW-1185">Reference proteome</keyword>
<feature type="compositionally biased region" description="Basic and acidic residues" evidence="1">
    <location>
        <begin position="23"/>
        <end position="39"/>
    </location>
</feature>
<name>A0A482WP95_LAOST</name>